<proteinExistence type="predicted"/>
<accession>A5DUY7</accession>
<dbReference type="Pfam" id="PF10340">
    <property type="entry name" value="Say1_Mug180"/>
    <property type="match status" value="1"/>
</dbReference>
<dbReference type="OrthoDB" id="2152029at2759"/>
<dbReference type="SUPFAM" id="SSF53474">
    <property type="entry name" value="alpha/beta-Hydrolases"/>
    <property type="match status" value="1"/>
</dbReference>
<dbReference type="AlphaFoldDB" id="A5DUY7"/>
<keyword evidence="3" id="KW-1185">Reference proteome</keyword>
<protein>
    <recommendedName>
        <fullName evidence="4">Alpha/beta hydrolase fold-3 domain-containing protein</fullName>
    </recommendedName>
</protein>
<dbReference type="InterPro" id="IPR019436">
    <property type="entry name" value="Say1-like"/>
</dbReference>
<dbReference type="GO" id="GO:0016787">
    <property type="term" value="F:hydrolase activity"/>
    <property type="evidence" value="ECO:0007669"/>
    <property type="project" value="UniProtKB-KW"/>
</dbReference>
<evidence type="ECO:0008006" key="4">
    <source>
        <dbReference type="Google" id="ProtNLM"/>
    </source>
</evidence>
<dbReference type="InterPro" id="IPR050300">
    <property type="entry name" value="GDXG_lipolytic_enzyme"/>
</dbReference>
<dbReference type="GeneID" id="5235200"/>
<keyword evidence="1" id="KW-0378">Hydrolase</keyword>
<dbReference type="RefSeq" id="XP_001528653.1">
    <property type="nucleotide sequence ID" value="XM_001528603.1"/>
</dbReference>
<dbReference type="OMA" id="PWVQPCT"/>
<dbReference type="eggNOG" id="ENOG502SBSE">
    <property type="taxonomic scope" value="Eukaryota"/>
</dbReference>
<dbReference type="PANTHER" id="PTHR48081">
    <property type="entry name" value="AB HYDROLASE SUPERFAMILY PROTEIN C4A8.06C"/>
    <property type="match status" value="1"/>
</dbReference>
<dbReference type="EMBL" id="CH981524">
    <property type="protein sequence ID" value="EDK42995.1"/>
    <property type="molecule type" value="Genomic_DNA"/>
</dbReference>
<evidence type="ECO:0000313" key="3">
    <source>
        <dbReference type="Proteomes" id="UP000001996"/>
    </source>
</evidence>
<dbReference type="Proteomes" id="UP000001996">
    <property type="component" value="Unassembled WGS sequence"/>
</dbReference>
<dbReference type="HOGENOM" id="CLU_713702_0_0_1"/>
<dbReference type="STRING" id="379508.A5DUY7"/>
<dbReference type="FunCoup" id="A5DUY7">
    <property type="interactions" value="17"/>
</dbReference>
<organism evidence="2 3">
    <name type="scientific">Lodderomyces elongisporus (strain ATCC 11503 / CBS 2605 / JCM 1781 / NBRC 1676 / NRRL YB-4239)</name>
    <name type="common">Yeast</name>
    <name type="synonym">Saccharomyces elongisporus</name>
    <dbReference type="NCBI Taxonomy" id="379508"/>
    <lineage>
        <taxon>Eukaryota</taxon>
        <taxon>Fungi</taxon>
        <taxon>Dikarya</taxon>
        <taxon>Ascomycota</taxon>
        <taxon>Saccharomycotina</taxon>
        <taxon>Pichiomycetes</taxon>
        <taxon>Debaryomycetaceae</taxon>
        <taxon>Candida/Lodderomyces clade</taxon>
        <taxon>Lodderomyces</taxon>
    </lineage>
</organism>
<gene>
    <name evidence="2" type="ORF">LELG_01173</name>
</gene>
<name>A5DUY7_LODEL</name>
<dbReference type="PANTHER" id="PTHR48081:SF31">
    <property type="entry name" value="STERYL ACETYL HYDROLASE MUG81-RELATED"/>
    <property type="match status" value="1"/>
</dbReference>
<dbReference type="Gene3D" id="3.40.50.1820">
    <property type="entry name" value="alpha/beta hydrolase"/>
    <property type="match status" value="1"/>
</dbReference>
<reference evidence="2 3" key="1">
    <citation type="journal article" date="2009" name="Nature">
        <title>Evolution of pathogenicity and sexual reproduction in eight Candida genomes.</title>
        <authorList>
            <person name="Butler G."/>
            <person name="Rasmussen M.D."/>
            <person name="Lin M.F."/>
            <person name="Santos M.A."/>
            <person name="Sakthikumar S."/>
            <person name="Munro C.A."/>
            <person name="Rheinbay E."/>
            <person name="Grabherr M."/>
            <person name="Forche A."/>
            <person name="Reedy J.L."/>
            <person name="Agrafioti I."/>
            <person name="Arnaud M.B."/>
            <person name="Bates S."/>
            <person name="Brown A.J."/>
            <person name="Brunke S."/>
            <person name="Costanzo M.C."/>
            <person name="Fitzpatrick D.A."/>
            <person name="de Groot P.W."/>
            <person name="Harris D."/>
            <person name="Hoyer L.L."/>
            <person name="Hube B."/>
            <person name="Klis F.M."/>
            <person name="Kodira C."/>
            <person name="Lennard N."/>
            <person name="Logue M.E."/>
            <person name="Martin R."/>
            <person name="Neiman A.M."/>
            <person name="Nikolaou E."/>
            <person name="Quail M.A."/>
            <person name="Quinn J."/>
            <person name="Santos M.C."/>
            <person name="Schmitzberger F.F."/>
            <person name="Sherlock G."/>
            <person name="Shah P."/>
            <person name="Silverstein K.A."/>
            <person name="Skrzypek M.S."/>
            <person name="Soll D."/>
            <person name="Staggs R."/>
            <person name="Stansfield I."/>
            <person name="Stumpf M.P."/>
            <person name="Sudbery P.E."/>
            <person name="Srikantha T."/>
            <person name="Zeng Q."/>
            <person name="Berman J."/>
            <person name="Berriman M."/>
            <person name="Heitman J."/>
            <person name="Gow N.A."/>
            <person name="Lorenz M.C."/>
            <person name="Birren B.W."/>
            <person name="Kellis M."/>
            <person name="Cuomo C.A."/>
        </authorList>
    </citation>
    <scope>NUCLEOTIDE SEQUENCE [LARGE SCALE GENOMIC DNA]</scope>
    <source>
        <strain evidence="3">ATCC 11503 / BCRC 21390 / CBS 2605 / JCM 1781 / NBRC 1676 / NRRL YB-4239</strain>
    </source>
</reference>
<dbReference type="VEuPathDB" id="FungiDB:LELG_01173"/>
<dbReference type="ESTHER" id="lodel-a5duy7">
    <property type="family name" value="Steryl_acetyl_hydrolase"/>
</dbReference>
<evidence type="ECO:0000256" key="1">
    <source>
        <dbReference type="ARBA" id="ARBA00022801"/>
    </source>
</evidence>
<dbReference type="InterPro" id="IPR029058">
    <property type="entry name" value="AB_hydrolase_fold"/>
</dbReference>
<evidence type="ECO:0000313" key="2">
    <source>
        <dbReference type="EMBL" id="EDK42995.1"/>
    </source>
</evidence>
<dbReference type="InParanoid" id="A5DUY7"/>
<sequence>MVSLDFALKIATIPYPVLSCIIQYYTIGTPFSRTNKEFKNSLYKNILLSIEYHVSGNYHKNDMKLVVYQPIEKVIKKFNKHLLAKQLNAFGTKFDDHSYWIHKAEVPKEETNVLIYLHGGGYLLNMFESQFVFITALHYALDDNAAAKTSIMIIDYSLTMFDNEYPTQLFECLTTYKNLVQDGYKNIILLGDSAGAHMSLSLARAIAYPEEVKEQLEPFPKYKLNFNVSELPQPKALILDAPWVQPCTKPTIPTRHGVSTWGDLGALDISLGTFYLGKNDPKFINNFLTFTNTNWEDHWAKVDPINNGNTMMIVGEREILRDSAEDFYNLVNKKGSIEYHTEPGGIHAGVVYVESLDYTSKKGAKRAIAGDFKDKYGFNLIADFINKRSS</sequence>
<dbReference type="KEGG" id="lel:PVL30_001141"/>